<organism evidence="3">
    <name type="scientific">Compsopogon caeruleus</name>
    <dbReference type="NCBI Taxonomy" id="31354"/>
    <lineage>
        <taxon>Eukaryota</taxon>
        <taxon>Rhodophyta</taxon>
        <taxon>Compsopogonophyceae</taxon>
        <taxon>Compsopogonales</taxon>
        <taxon>Compsopogonaceae</taxon>
        <taxon>Compsopogon</taxon>
    </lineage>
</organism>
<dbReference type="InterPro" id="IPR036005">
    <property type="entry name" value="Creatinase/aminopeptidase-like"/>
</dbReference>
<comment type="similarity">
    <text evidence="1">Belongs to the peptidase M24 family.</text>
</comment>
<dbReference type="Pfam" id="PF00557">
    <property type="entry name" value="Peptidase_M24"/>
    <property type="match status" value="1"/>
</dbReference>
<accession>A0A7S1TG38</accession>
<dbReference type="SUPFAM" id="SSF55920">
    <property type="entry name" value="Creatinase/aminopeptidase"/>
    <property type="match status" value="1"/>
</dbReference>
<dbReference type="AlphaFoldDB" id="A0A7S1TG38"/>
<dbReference type="SUPFAM" id="SSF46785">
    <property type="entry name" value="Winged helix' DNA-binding domain"/>
    <property type="match status" value="1"/>
</dbReference>
<dbReference type="FunFam" id="1.10.10.10:FF:000029">
    <property type="entry name" value="Proliferation-associated 2G4, a"/>
    <property type="match status" value="1"/>
</dbReference>
<dbReference type="InterPro" id="IPR036388">
    <property type="entry name" value="WH-like_DNA-bd_sf"/>
</dbReference>
<dbReference type="PANTHER" id="PTHR10804:SF11">
    <property type="entry name" value="PROLIFERATION-ASSOCIATED PROTEIN 2G4"/>
    <property type="match status" value="1"/>
</dbReference>
<sequence length="398" mass="43336">MEVDKAKEKTLEQDDVLQKYKDAAQIVNRVVKHVMGEIRAGGSVVEICTAGDKMVQDEVDKIYTKAVVVDDEGGGGGSRGGKGTAGDGSKKRVIDKGVAFPTCLSSGSCAAHFSPLTAEDAALEEGKLVSVDVGVHLDGFIAVASVMSVVGGGKVSGRAADVLNAAYLAAEASARLLRPGKTNQDVVNVIAKAAAHYKCNPVEGVLSHQMKRFVIDGNKVIPNKPSLEQRSELFEFETFEVYAVDIAISTGEGKLRETTFRPTIFKRRVDIEYQLKMKTSRQLFSEINAKSTALPFNLRSLEDEKRARLGITELLNHGLVVPYPVLSEREGEQVARIKYTALILPSYTVLATEFFKIETEPGDPVTDEELINLLNMPLGKPKKKKEKAEEKHEAMQTE</sequence>
<dbReference type="PANTHER" id="PTHR10804">
    <property type="entry name" value="PROTEASE FAMILY M24 METHIONYL AMINOPEPTIDASE, AMINOPEPTIDASE P"/>
    <property type="match status" value="1"/>
</dbReference>
<feature type="domain" description="Peptidase M24" evidence="2">
    <location>
        <begin position="19"/>
        <end position="217"/>
    </location>
</feature>
<dbReference type="InterPro" id="IPR036390">
    <property type="entry name" value="WH_DNA-bd_sf"/>
</dbReference>
<dbReference type="InterPro" id="IPR000994">
    <property type="entry name" value="Pept_M24"/>
</dbReference>
<dbReference type="Gene3D" id="1.10.10.10">
    <property type="entry name" value="Winged helix-like DNA-binding domain superfamily/Winged helix DNA-binding domain"/>
    <property type="match status" value="1"/>
</dbReference>
<dbReference type="InterPro" id="IPR047113">
    <property type="entry name" value="PA2G4/ARX1"/>
</dbReference>
<dbReference type="Gene3D" id="3.90.230.10">
    <property type="entry name" value="Creatinase/methionine aminopeptidase superfamily"/>
    <property type="match status" value="1"/>
</dbReference>
<evidence type="ECO:0000259" key="2">
    <source>
        <dbReference type="Pfam" id="PF00557"/>
    </source>
</evidence>
<reference evidence="3" key="1">
    <citation type="submission" date="2021-01" db="EMBL/GenBank/DDBJ databases">
        <authorList>
            <person name="Corre E."/>
            <person name="Pelletier E."/>
            <person name="Niang G."/>
            <person name="Scheremetjew M."/>
            <person name="Finn R."/>
            <person name="Kale V."/>
            <person name="Holt S."/>
            <person name="Cochrane G."/>
            <person name="Meng A."/>
            <person name="Brown T."/>
            <person name="Cohen L."/>
        </authorList>
    </citation>
    <scope>NUCLEOTIDE SEQUENCE</scope>
    <source>
        <strain evidence="3">SAG 36.94</strain>
    </source>
</reference>
<protein>
    <recommendedName>
        <fullName evidence="2">Peptidase M24 domain-containing protein</fullName>
    </recommendedName>
</protein>
<dbReference type="CDD" id="cd01089">
    <property type="entry name" value="PA2G4-like"/>
    <property type="match status" value="1"/>
</dbReference>
<evidence type="ECO:0000313" key="3">
    <source>
        <dbReference type="EMBL" id="CAD9235739.1"/>
    </source>
</evidence>
<proteinExistence type="inferred from homology"/>
<name>A0A7S1TG38_9RHOD</name>
<evidence type="ECO:0000256" key="1">
    <source>
        <dbReference type="ARBA" id="ARBA00007319"/>
    </source>
</evidence>
<dbReference type="EMBL" id="HBGH01014100">
    <property type="protein sequence ID" value="CAD9235739.1"/>
    <property type="molecule type" value="Transcribed_RNA"/>
</dbReference>
<gene>
    <name evidence="3" type="ORF">CCAE0312_LOCUS7830</name>
</gene>